<reference evidence="9" key="2">
    <citation type="submission" date="2004-02" db="EMBL/GenBank/DDBJ databases">
        <authorList>
            <consortium name="Genoscope"/>
            <consortium name="Whitehead Institute Centre for Genome Research"/>
        </authorList>
    </citation>
    <scope>NUCLEOTIDE SEQUENCE</scope>
</reference>
<evidence type="ECO:0000256" key="5">
    <source>
        <dbReference type="RuleBase" id="RU367072"/>
    </source>
</evidence>
<dbReference type="EMBL" id="CAAE01010211">
    <property type="protein sequence ID" value="CAF92821.1"/>
    <property type="molecule type" value="Genomic_DNA"/>
</dbReference>
<proteinExistence type="inferred from homology"/>
<dbReference type="GO" id="GO:0006281">
    <property type="term" value="P:DNA repair"/>
    <property type="evidence" value="ECO:0007669"/>
    <property type="project" value="UniProtKB-UniRule"/>
</dbReference>
<dbReference type="PANTHER" id="PTHR12891">
    <property type="entry name" value="DNA REPAIR/TRANSCRIPTION PROTEIN MET18/MMS19"/>
    <property type="match status" value="1"/>
</dbReference>
<dbReference type="GO" id="GO:0097361">
    <property type="term" value="C:cytosolic [4Fe-4S] assembly targeting complex"/>
    <property type="evidence" value="ECO:0007669"/>
    <property type="project" value="UniProtKB-UniRule"/>
</dbReference>
<dbReference type="InterPro" id="IPR024687">
    <property type="entry name" value="MMS19_C"/>
</dbReference>
<evidence type="ECO:0000256" key="1">
    <source>
        <dbReference type="ARBA" id="ARBA00004123"/>
    </source>
</evidence>
<comment type="similarity">
    <text evidence="2 5">Belongs to the MET18/MMS19 family.</text>
</comment>
<sequence length="1169" mass="127652">MAADAPSLPSLVDEYVSGLQDSKAKDTATGVKEGQFTILQLVEALSQSLTSSQPPTRARGVRLLSDVLGECYAVFTEAELKVLITFYENRLKDHYVVIPPVLQGLRALTKCRVLPPGSAVAMLRAVFQDVHVQSLMLAERACVYSMLLNLMETREAELKGLGADFVFGFVQSMDGERDPRNLLLAFQVAKNIIQRGYELGGFTEEMFEVTSCYFPIDFTPPPNDPHGITKEQLVVTLRDVLVGTPKFAEFLLPLIIEKLDSDVQSAKLDSLQTLTACVSQYEHKDLAEFLEGLWASLRREVFQTASEKIESASLAAVTALASCLSRSVLKSDSEDSLRSFLDLVLRDCRHHLSEPDLKLVWPSAKLLQAACGGSNRAAHTITAAVMPLLSEQYHSRTQCSHRRTLLEVVQKFIESVKLCQSPENGNLFLAFRPSLCSMAFSALVESNASLQITATSVLTLLARQTGLLLDSDVELAVDHLTRLLLTEDDDRVSLAVVECVGALAELHPATFITKLLPRLKMEIFSEEMDQDNNTVVSEQSSHHALRRRCMSALAVSSTQASVVLESTPVLLEVLSSAHTGSARFSVDEVAMACRCLQRIAEGAQDTEETGRCFHDAVIPRLLCLALQAALRGEGASDPHSPLLEEAVLCAVVSVISTACSRLQPSLAGQTASRVVSLFLDGDVSFLPDNSFPSHLQLLKVGDSWRRSQLVCLLMACVCALPRSVSPDVQPSRGALKTRAEVCVLLSRWRCPRLSGCCHSWKRRAAPVATSSPTPQRPSASLAWSTRDQQVSLSSHPRPRPGLFCFVLCFEHQIKCDGLGSSGDSLDGLIRGTMTRVCRELDSASSPLRTQAFTLIIWVAKALLVRYHPLSSTLTDKLFSLLNDDQLGLLAADGLSLLMADSVDVLNRSCHADVRIMYRQRFFSENSAKLVQGFTEAPGEKKPNYLKALSNIVNKLPKQVQVTELPALLSLLLEALSCPDQGVQLSTLSCLQPVLVEPPPAVIQQLEALFSRLLTLTCSPSMNIRIASLRCIDAISHFPVHEVKGSNPPLPKSHGVLCCCSPEFCHPLRAVFRCCRFGRECCELWLSRWTTGRGWLDERRSRPGRSGRLSKGHKGSPSPGSGPPTPSRLPLGSCWGVQGADDFGQQKPAVVLNQGLGRPNGPAAGMCVFS</sequence>
<protein>
    <recommendedName>
        <fullName evidence="5">MMS19 nucleotide excision repair protein</fullName>
    </recommendedName>
</protein>
<dbReference type="GO" id="GO:0051604">
    <property type="term" value="P:protein maturation"/>
    <property type="evidence" value="ECO:0007669"/>
    <property type="project" value="UniProtKB-UniRule"/>
</dbReference>
<dbReference type="KEGG" id="tng:GSTEN00008224G001"/>
<feature type="domain" description="MMS19 C-terminal" evidence="7">
    <location>
        <begin position="550"/>
        <end position="728"/>
    </location>
</feature>
<keyword evidence="5" id="KW-0227">DNA damage</keyword>
<evidence type="ECO:0000256" key="2">
    <source>
        <dbReference type="ARBA" id="ARBA00009340"/>
    </source>
</evidence>
<evidence type="ECO:0000259" key="7">
    <source>
        <dbReference type="Pfam" id="PF12460"/>
    </source>
</evidence>
<keyword evidence="5" id="KW-0206">Cytoskeleton</keyword>
<comment type="function">
    <text evidence="5">Key component of the cytosolic iron-sulfur protein assembly (CIA) complex, a multiprotein complex that mediates the incorporation of iron-sulfur cluster into apoproteins specifically involved in DNA metabolism and genomic integrity. In the CIA complex, MMS19 acts as an adapter between early-acting CIA components and a subset of cellular target iron-sulfur proteins.</text>
</comment>
<gene>
    <name evidence="9" type="ORF">GSTENG00008224001</name>
</gene>
<dbReference type="OrthoDB" id="342900at2759"/>
<feature type="compositionally biased region" description="Basic residues" evidence="6">
    <location>
        <begin position="1101"/>
        <end position="1113"/>
    </location>
</feature>
<dbReference type="SUPFAM" id="SSF48371">
    <property type="entry name" value="ARM repeat"/>
    <property type="match status" value="1"/>
</dbReference>
<name>Q4T2R1_TETNG</name>
<evidence type="ECO:0000256" key="3">
    <source>
        <dbReference type="ARBA" id="ARBA00022737"/>
    </source>
</evidence>
<feature type="region of interest" description="Disordered" evidence="6">
    <location>
        <begin position="1095"/>
        <end position="1126"/>
    </location>
</feature>
<dbReference type="Pfam" id="PF12460">
    <property type="entry name" value="MMS19_C"/>
    <property type="match status" value="2"/>
</dbReference>
<keyword evidence="4 5" id="KW-0539">Nucleus</keyword>
<evidence type="ECO:0000313" key="9">
    <source>
        <dbReference type="EMBL" id="CAF92821.1"/>
    </source>
</evidence>
<dbReference type="InterPro" id="IPR011989">
    <property type="entry name" value="ARM-like"/>
</dbReference>
<dbReference type="Gene3D" id="1.25.10.10">
    <property type="entry name" value="Leucine-rich Repeat Variant"/>
    <property type="match status" value="2"/>
</dbReference>
<comment type="subcellular location">
    <subcellularLocation>
        <location evidence="5">Cytoplasm</location>
        <location evidence="5">Cytoskeleton</location>
        <location evidence="5">Spindle</location>
    </subcellularLocation>
    <subcellularLocation>
        <location evidence="1 5">Nucleus</location>
    </subcellularLocation>
</comment>
<dbReference type="PANTHER" id="PTHR12891:SF0">
    <property type="entry name" value="MMS19 NUCLEOTIDE EXCISION REPAIR PROTEIN HOMOLOG"/>
    <property type="match status" value="1"/>
</dbReference>
<evidence type="ECO:0000259" key="8">
    <source>
        <dbReference type="Pfam" id="PF14500"/>
    </source>
</evidence>
<evidence type="ECO:0000256" key="4">
    <source>
        <dbReference type="ARBA" id="ARBA00023242"/>
    </source>
</evidence>
<dbReference type="InterPro" id="IPR029240">
    <property type="entry name" value="MMS19_N"/>
</dbReference>
<keyword evidence="3" id="KW-0677">Repeat</keyword>
<evidence type="ECO:0000256" key="6">
    <source>
        <dbReference type="SAM" id="MobiDB-lite"/>
    </source>
</evidence>
<reference evidence="9" key="1">
    <citation type="journal article" date="2004" name="Nature">
        <title>Genome duplication in the teleost fish Tetraodon nigroviridis reveals the early vertebrate proto-karyotype.</title>
        <authorList>
            <person name="Jaillon O."/>
            <person name="Aury J.-M."/>
            <person name="Brunet F."/>
            <person name="Petit J.-L."/>
            <person name="Stange-Thomann N."/>
            <person name="Mauceli E."/>
            <person name="Bouneau L."/>
            <person name="Fischer C."/>
            <person name="Ozouf-Costaz C."/>
            <person name="Bernot A."/>
            <person name="Nicaud S."/>
            <person name="Jaffe D."/>
            <person name="Fisher S."/>
            <person name="Lutfalla G."/>
            <person name="Dossat C."/>
            <person name="Segurens B."/>
            <person name="Dasilva C."/>
            <person name="Salanoubat M."/>
            <person name="Levy M."/>
            <person name="Boudet N."/>
            <person name="Castellano S."/>
            <person name="Anthouard V."/>
            <person name="Jubin C."/>
            <person name="Castelli V."/>
            <person name="Katinka M."/>
            <person name="Vacherie B."/>
            <person name="Biemont C."/>
            <person name="Skalli Z."/>
            <person name="Cattolico L."/>
            <person name="Poulain J."/>
            <person name="De Berardinis V."/>
            <person name="Cruaud C."/>
            <person name="Duprat S."/>
            <person name="Brottier P."/>
            <person name="Coutanceau J.-P."/>
            <person name="Gouzy J."/>
            <person name="Parra G."/>
            <person name="Lardier G."/>
            <person name="Chapple C."/>
            <person name="McKernan K.J."/>
            <person name="McEwan P."/>
            <person name="Bosak S."/>
            <person name="Kellis M."/>
            <person name="Volff J.-N."/>
            <person name="Guigo R."/>
            <person name="Zody M.C."/>
            <person name="Mesirov J."/>
            <person name="Lindblad-Toh K."/>
            <person name="Birren B."/>
            <person name="Nusbaum C."/>
            <person name="Kahn D."/>
            <person name="Robinson-Rechavi M."/>
            <person name="Laudet V."/>
            <person name="Schachter V."/>
            <person name="Quetier F."/>
            <person name="Saurin W."/>
            <person name="Scarpelli C."/>
            <person name="Wincker P."/>
            <person name="Lander E.S."/>
            <person name="Weissenbach J."/>
            <person name="Roest Crollius H."/>
        </authorList>
    </citation>
    <scope>NUCLEOTIDE SEQUENCE [LARGE SCALE GENOMIC DNA]</scope>
</reference>
<dbReference type="GO" id="GO:0071817">
    <property type="term" value="C:MMXD complex"/>
    <property type="evidence" value="ECO:0007669"/>
    <property type="project" value="TreeGrafter"/>
</dbReference>
<comment type="subunit">
    <text evidence="5">Component of the CIA complex.</text>
</comment>
<dbReference type="Pfam" id="PF14500">
    <property type="entry name" value="MMS19_N"/>
    <property type="match status" value="1"/>
</dbReference>
<dbReference type="AlphaFoldDB" id="Q4T2R1"/>
<dbReference type="GO" id="GO:0005634">
    <property type="term" value="C:nucleus"/>
    <property type="evidence" value="ECO:0007669"/>
    <property type="project" value="UniProtKB-SubCell"/>
</dbReference>
<organism evidence="9">
    <name type="scientific">Tetraodon nigroviridis</name>
    <name type="common">Spotted green pufferfish</name>
    <name type="synonym">Chelonodon nigroviridis</name>
    <dbReference type="NCBI Taxonomy" id="99883"/>
    <lineage>
        <taxon>Eukaryota</taxon>
        <taxon>Metazoa</taxon>
        <taxon>Chordata</taxon>
        <taxon>Craniata</taxon>
        <taxon>Vertebrata</taxon>
        <taxon>Euteleostomi</taxon>
        <taxon>Actinopterygii</taxon>
        <taxon>Neopterygii</taxon>
        <taxon>Teleostei</taxon>
        <taxon>Neoteleostei</taxon>
        <taxon>Acanthomorphata</taxon>
        <taxon>Eupercaria</taxon>
        <taxon>Tetraodontiformes</taxon>
        <taxon>Tetradontoidea</taxon>
        <taxon>Tetraodontidae</taxon>
        <taxon>Tetraodon</taxon>
    </lineage>
</organism>
<accession>Q4T2R1</accession>
<dbReference type="InterPro" id="IPR016024">
    <property type="entry name" value="ARM-type_fold"/>
</dbReference>
<keyword evidence="5" id="KW-0963">Cytoplasm</keyword>
<dbReference type="GO" id="GO:0016226">
    <property type="term" value="P:iron-sulfur cluster assembly"/>
    <property type="evidence" value="ECO:0007669"/>
    <property type="project" value="UniProtKB-UniRule"/>
</dbReference>
<dbReference type="InterPro" id="IPR039920">
    <property type="entry name" value="MMS19"/>
</dbReference>
<comment type="caution">
    <text evidence="9">The sequence shown here is derived from an EMBL/GenBank/DDBJ whole genome shotgun (WGS) entry which is preliminary data.</text>
</comment>
<keyword evidence="5" id="KW-0234">DNA repair</keyword>
<feature type="domain" description="MMS19 N-terminal" evidence="8">
    <location>
        <begin position="42"/>
        <end position="303"/>
    </location>
</feature>
<feature type="domain" description="MMS19 C-terminal" evidence="7">
    <location>
        <begin position="844"/>
        <end position="1034"/>
    </location>
</feature>